<dbReference type="NCBIfam" id="TIGR03506">
    <property type="entry name" value="FlgEFG_subfam"/>
    <property type="match status" value="1"/>
</dbReference>
<proteinExistence type="inferred from homology"/>
<dbReference type="SUPFAM" id="SSF117143">
    <property type="entry name" value="Flagellar hook protein flgE"/>
    <property type="match status" value="1"/>
</dbReference>
<evidence type="ECO:0000256" key="2">
    <source>
        <dbReference type="RuleBase" id="RU362116"/>
    </source>
</evidence>
<reference evidence="6 7" key="1">
    <citation type="submission" date="2011-08" db="EMBL/GenBank/DDBJ databases">
        <title>The Genome Sequence of Clostridium hathewayi WAL-18680.</title>
        <authorList>
            <consortium name="The Broad Institute Genome Sequencing Platform"/>
            <person name="Earl A."/>
            <person name="Ward D."/>
            <person name="Feldgarden M."/>
            <person name="Gevers D."/>
            <person name="Finegold S.M."/>
            <person name="Summanen P.H."/>
            <person name="Molitoris D.R."/>
            <person name="Song M."/>
            <person name="Daigneault M."/>
            <person name="Allen-Vercoe E."/>
            <person name="Young S.K."/>
            <person name="Zeng Q."/>
            <person name="Gargeya S."/>
            <person name="Fitzgerald M."/>
            <person name="Haas B."/>
            <person name="Abouelleil A."/>
            <person name="Alvarado L."/>
            <person name="Arachchi H.M."/>
            <person name="Berlin A."/>
            <person name="Brown A."/>
            <person name="Chapman S.B."/>
            <person name="Chen Z."/>
            <person name="Dunbar C."/>
            <person name="Freedman E."/>
            <person name="Gearin G."/>
            <person name="Gellesch M."/>
            <person name="Goldberg J."/>
            <person name="Griggs A."/>
            <person name="Gujja S."/>
            <person name="Heiman D."/>
            <person name="Howarth C."/>
            <person name="Larson L."/>
            <person name="Lui A."/>
            <person name="MacDonald P.J.P."/>
            <person name="Montmayeur A."/>
            <person name="Murphy C."/>
            <person name="Neiman D."/>
            <person name="Pearson M."/>
            <person name="Priest M."/>
            <person name="Roberts A."/>
            <person name="Saif S."/>
            <person name="Shea T."/>
            <person name="Shenoy N."/>
            <person name="Sisk P."/>
            <person name="Stolte C."/>
            <person name="Sykes S."/>
            <person name="Wortman J."/>
            <person name="Nusbaum C."/>
            <person name="Birren B."/>
        </authorList>
    </citation>
    <scope>NUCLEOTIDE SEQUENCE [LARGE SCALE GENOMIC DNA]</scope>
    <source>
        <strain evidence="6 7">WAL-18680</strain>
    </source>
</reference>
<dbReference type="PATRIC" id="fig|742737.3.peg.4659"/>
<dbReference type="InterPro" id="IPR001444">
    <property type="entry name" value="Flag_bb_rod_N"/>
</dbReference>
<keyword evidence="7" id="KW-1185">Reference proteome</keyword>
<comment type="similarity">
    <text evidence="1 2">Belongs to the flagella basal body rod proteins family.</text>
</comment>
<dbReference type="EMBL" id="ADLN01000120">
    <property type="protein sequence ID" value="EHI57562.1"/>
    <property type="molecule type" value="Genomic_DNA"/>
</dbReference>
<feature type="domain" description="Flagellar basal-body/hook protein C-terminal" evidence="4">
    <location>
        <begin position="198"/>
        <end position="240"/>
    </location>
</feature>
<gene>
    <name evidence="6" type="ORF">HMPREF9473_04671</name>
</gene>
<feature type="domain" description="Flagellar basal body rod protein N-terminal" evidence="3">
    <location>
        <begin position="5"/>
        <end position="35"/>
    </location>
</feature>
<dbReference type="PANTHER" id="PTHR30435:SF19">
    <property type="entry name" value="FLAGELLAR BASAL-BODY ROD PROTEIN FLGG"/>
    <property type="match status" value="1"/>
</dbReference>
<dbReference type="InterPro" id="IPR053967">
    <property type="entry name" value="LlgE_F_G-like_D1"/>
</dbReference>
<dbReference type="InterPro" id="IPR010930">
    <property type="entry name" value="Flg_bb/hook_C_dom"/>
</dbReference>
<dbReference type="OrthoDB" id="9800375at2"/>
<organism evidence="6 7">
    <name type="scientific">Hungatella hathewayi WAL-18680</name>
    <dbReference type="NCBI Taxonomy" id="742737"/>
    <lineage>
        <taxon>Bacteria</taxon>
        <taxon>Bacillati</taxon>
        <taxon>Bacillota</taxon>
        <taxon>Clostridia</taxon>
        <taxon>Lachnospirales</taxon>
        <taxon>Lachnospiraceae</taxon>
        <taxon>Hungatella</taxon>
    </lineage>
</organism>
<dbReference type="HOGENOM" id="CLU_013687_0_0_9"/>
<sequence length="246" mass="26583">MFSGFYTIASGMMMNQKELNVAANNLANVKTNGYRSKRLVKTTFDETFVRQMNGQNTAIGSGSTITLAGAEMTSHKQGEIQDTGKTYDLAIGGDGYFVIQGENGTYLTRNGHFSTDEEGNLILPGVGMVMGDGGPVYVDENGFNVGKDGIVYDDEGNELDQVQIMNPDDVNALTLNENGTYSVGAGDNLTQVYPSVYQGKLEKSGVDLNTEMTRTMEIQRAFQSCAKALTILDQMNQKSASDIGKL</sequence>
<dbReference type="RefSeq" id="WP_006782659.1">
    <property type="nucleotide sequence ID" value="NZ_CP040506.1"/>
</dbReference>
<dbReference type="InterPro" id="IPR037925">
    <property type="entry name" value="FlgE/F/G-like"/>
</dbReference>
<feature type="domain" description="Flagellar hook protein FlgE/F/G-like D1" evidence="5">
    <location>
        <begin position="90"/>
        <end position="180"/>
    </location>
</feature>
<evidence type="ECO:0000259" key="5">
    <source>
        <dbReference type="Pfam" id="PF22692"/>
    </source>
</evidence>
<evidence type="ECO:0000259" key="3">
    <source>
        <dbReference type="Pfam" id="PF00460"/>
    </source>
</evidence>
<comment type="subcellular location">
    <subcellularLocation>
        <location evidence="2">Bacterial flagellum basal body</location>
    </subcellularLocation>
</comment>
<comment type="caution">
    <text evidence="6">The sequence shown here is derived from an EMBL/GenBank/DDBJ whole genome shotgun (WGS) entry which is preliminary data.</text>
</comment>
<dbReference type="Pfam" id="PF22692">
    <property type="entry name" value="LlgE_F_G_D1"/>
    <property type="match status" value="1"/>
</dbReference>
<dbReference type="GO" id="GO:0009425">
    <property type="term" value="C:bacterial-type flagellum basal body"/>
    <property type="evidence" value="ECO:0007669"/>
    <property type="project" value="UniProtKB-SubCell"/>
</dbReference>
<dbReference type="Proteomes" id="UP000005384">
    <property type="component" value="Unassembled WGS sequence"/>
</dbReference>
<accession>G5IME3</accession>
<name>G5IME3_9FIRM</name>
<dbReference type="PANTHER" id="PTHR30435">
    <property type="entry name" value="FLAGELLAR PROTEIN"/>
    <property type="match status" value="1"/>
</dbReference>
<protein>
    <submittedName>
        <fullName evidence="6">Uncharacterized protein</fullName>
    </submittedName>
</protein>
<dbReference type="Pfam" id="PF06429">
    <property type="entry name" value="Flg_bbr_C"/>
    <property type="match status" value="1"/>
</dbReference>
<keyword evidence="2" id="KW-0975">Bacterial flagellum</keyword>
<evidence type="ECO:0000256" key="1">
    <source>
        <dbReference type="ARBA" id="ARBA00009677"/>
    </source>
</evidence>
<dbReference type="GO" id="GO:0071978">
    <property type="term" value="P:bacterial-type flagellum-dependent swarming motility"/>
    <property type="evidence" value="ECO:0007669"/>
    <property type="project" value="TreeGrafter"/>
</dbReference>
<dbReference type="InterPro" id="IPR020013">
    <property type="entry name" value="Flagellar_FlgE/F/G"/>
</dbReference>
<evidence type="ECO:0000259" key="4">
    <source>
        <dbReference type="Pfam" id="PF06429"/>
    </source>
</evidence>
<dbReference type="Pfam" id="PF00460">
    <property type="entry name" value="Flg_bb_rod"/>
    <property type="match status" value="1"/>
</dbReference>
<evidence type="ECO:0000313" key="7">
    <source>
        <dbReference type="Proteomes" id="UP000005384"/>
    </source>
</evidence>
<dbReference type="AlphaFoldDB" id="G5IME3"/>
<evidence type="ECO:0000313" key="6">
    <source>
        <dbReference type="EMBL" id="EHI57562.1"/>
    </source>
</evidence>